<dbReference type="InterPro" id="IPR017739">
    <property type="entry name" value="T6SS-assoc_VCA0119"/>
</dbReference>
<dbReference type="RefSeq" id="WP_038255670.1">
    <property type="nucleotide sequence ID" value="NZ_UAVL01000019.1"/>
</dbReference>
<accession>A0AB38FZ28</accession>
<feature type="region of interest" description="Disordered" evidence="1">
    <location>
        <begin position="176"/>
        <end position="200"/>
    </location>
</feature>
<dbReference type="AlphaFoldDB" id="A0AB38FZ28"/>
<feature type="compositionally biased region" description="Polar residues" evidence="1">
    <location>
        <begin position="182"/>
        <end position="200"/>
    </location>
</feature>
<dbReference type="PANTHER" id="PTHR37024">
    <property type="entry name" value="TYPE VI SECRETION SYSTEM DUF2094 AND IMPA-RELATED DOMAIN PROTEIN"/>
    <property type="match status" value="1"/>
</dbReference>
<dbReference type="Proteomes" id="UP000251313">
    <property type="component" value="Unassembled WGS sequence"/>
</dbReference>
<name>A0AB38FZ28_9ENTR</name>
<protein>
    <submittedName>
        <fullName evidence="3">Uncharacterized protein conserved in bacteria</fullName>
    </submittedName>
</protein>
<dbReference type="NCBIfam" id="TIGR03362">
    <property type="entry name" value="VI_chp_7"/>
    <property type="match status" value="1"/>
</dbReference>
<evidence type="ECO:0000259" key="2">
    <source>
        <dbReference type="Pfam" id="PF06812"/>
    </source>
</evidence>
<proteinExistence type="predicted"/>
<gene>
    <name evidence="3" type="ORF">NCTC11967_03659</name>
</gene>
<feature type="domain" description="ImpA N-terminal" evidence="2">
    <location>
        <begin position="16"/>
        <end position="110"/>
    </location>
</feature>
<dbReference type="Pfam" id="PF06812">
    <property type="entry name" value="ImpA_N"/>
    <property type="match status" value="1"/>
</dbReference>
<sequence>MAFRHPWSQQVLAVLPDELTGAAVSADDPLWERVETELVKLGSLAHSEVDLQAVACDCLTLLETRTKDMRVLVQLVRCLQHPATASSWEVALVLLDDWLSAYWTRGWPGSPVQKQRLMVQVVRRFEGTQARMCEQATAPELDNVLALTQTLIQTWQTLVPEQGELFDGLLATLQRAGRQRQEQPSQEPLLSTTPPESSAPTAAVTQAAVESVPAPRTAQAVPQIDTLDERAWQQTLLKVAAHLVEQQPGVAMGYRLRRHAIWNTITSAPVISRENRTPLAAVSPDRVSEYESALSNADISLWGQIEQSLTLSPYWFDGHWLSARVAIHLGFPEVAEAIVGELQAFLARLPVLTTLAFSDGTPFLSPRCQTWLGSAQVVQTPAEGATDLTDALRACCEEKGLNAALALLDARMQAQSEPRERFYSGLMLAELLEAEGMKQLAMTHYRQLLLEAQRLALAQWEPGLVTRLERRVQAHG</sequence>
<organism evidence="3 4">
    <name type="scientific">Yokenella regensburgei</name>
    <dbReference type="NCBI Taxonomy" id="158877"/>
    <lineage>
        <taxon>Bacteria</taxon>
        <taxon>Pseudomonadati</taxon>
        <taxon>Pseudomonadota</taxon>
        <taxon>Gammaproteobacteria</taxon>
        <taxon>Enterobacterales</taxon>
        <taxon>Enterobacteriaceae</taxon>
        <taxon>Yokenella</taxon>
    </lineage>
</organism>
<evidence type="ECO:0000313" key="4">
    <source>
        <dbReference type="Proteomes" id="UP000251313"/>
    </source>
</evidence>
<evidence type="ECO:0000256" key="1">
    <source>
        <dbReference type="SAM" id="MobiDB-lite"/>
    </source>
</evidence>
<reference evidence="3 4" key="1">
    <citation type="submission" date="2018-06" db="EMBL/GenBank/DDBJ databases">
        <authorList>
            <consortium name="Pathogen Informatics"/>
            <person name="Doyle S."/>
        </authorList>
    </citation>
    <scope>NUCLEOTIDE SEQUENCE [LARGE SCALE GENOMIC DNA]</scope>
    <source>
        <strain evidence="3 4">NCTC11967</strain>
    </source>
</reference>
<dbReference type="EMBL" id="UAVL01000019">
    <property type="protein sequence ID" value="SQA64627.1"/>
    <property type="molecule type" value="Genomic_DNA"/>
</dbReference>
<dbReference type="Pfam" id="PF16989">
    <property type="entry name" value="T6SS_VasJ"/>
    <property type="match status" value="1"/>
</dbReference>
<comment type="caution">
    <text evidence="3">The sequence shown here is derived from an EMBL/GenBank/DDBJ whole genome shotgun (WGS) entry which is preliminary data.</text>
</comment>
<evidence type="ECO:0000313" key="3">
    <source>
        <dbReference type="EMBL" id="SQA64627.1"/>
    </source>
</evidence>
<dbReference type="PANTHER" id="PTHR37024:SF3">
    <property type="entry name" value="TYPE VI SECRETION SYSTEM PROTEIN TSSA"/>
    <property type="match status" value="1"/>
</dbReference>
<dbReference type="InterPro" id="IPR010657">
    <property type="entry name" value="ImpA_N"/>
</dbReference>